<feature type="compositionally biased region" description="Basic and acidic residues" evidence="2">
    <location>
        <begin position="413"/>
        <end position="469"/>
    </location>
</feature>
<dbReference type="GeneID" id="117648661"/>
<feature type="compositionally biased region" description="Low complexity" evidence="2">
    <location>
        <begin position="188"/>
        <end position="202"/>
    </location>
</feature>
<name>A0A6P8Z9N2_THRPL</name>
<dbReference type="SUPFAM" id="SSF57716">
    <property type="entry name" value="Glucocorticoid receptor-like (DNA-binding domain)"/>
    <property type="match status" value="1"/>
</dbReference>
<feature type="region of interest" description="Disordered" evidence="2">
    <location>
        <begin position="706"/>
        <end position="761"/>
    </location>
</feature>
<protein>
    <submittedName>
        <fullName evidence="5">Neurofilament heavy polypeptide-like isoform X1</fullName>
    </submittedName>
</protein>
<dbReference type="RefSeq" id="XP_034247201.1">
    <property type="nucleotide sequence ID" value="XM_034391310.1"/>
</dbReference>
<dbReference type="Pfam" id="PF07776">
    <property type="entry name" value="zf-AD"/>
    <property type="match status" value="1"/>
</dbReference>
<keyword evidence="1" id="KW-0863">Zinc-finger</keyword>
<feature type="compositionally biased region" description="Acidic residues" evidence="2">
    <location>
        <begin position="346"/>
        <end position="355"/>
    </location>
</feature>
<feature type="region of interest" description="Disordered" evidence="2">
    <location>
        <begin position="173"/>
        <end position="212"/>
    </location>
</feature>
<feature type="compositionally biased region" description="Polar residues" evidence="2">
    <location>
        <begin position="1021"/>
        <end position="1039"/>
    </location>
</feature>
<feature type="compositionally biased region" description="Basic and acidic residues" evidence="2">
    <location>
        <begin position="1041"/>
        <end position="1050"/>
    </location>
</feature>
<feature type="compositionally biased region" description="Low complexity" evidence="2">
    <location>
        <begin position="288"/>
        <end position="301"/>
    </location>
</feature>
<gene>
    <name evidence="5" type="primary">LOC117648661</name>
</gene>
<feature type="compositionally biased region" description="Low complexity" evidence="2">
    <location>
        <begin position="966"/>
        <end position="975"/>
    </location>
</feature>
<reference evidence="5" key="1">
    <citation type="submission" date="2025-08" db="UniProtKB">
        <authorList>
            <consortium name="RefSeq"/>
        </authorList>
    </citation>
    <scope>IDENTIFICATION</scope>
    <source>
        <tissue evidence="5">Total insect</tissue>
    </source>
</reference>
<feature type="compositionally biased region" description="Acidic residues" evidence="2">
    <location>
        <begin position="592"/>
        <end position="601"/>
    </location>
</feature>
<feature type="domain" description="ZAD" evidence="3">
    <location>
        <begin position="14"/>
        <end position="89"/>
    </location>
</feature>
<keyword evidence="4" id="KW-1185">Reference proteome</keyword>
<dbReference type="GO" id="GO:0008270">
    <property type="term" value="F:zinc ion binding"/>
    <property type="evidence" value="ECO:0007669"/>
    <property type="project" value="UniProtKB-UniRule"/>
</dbReference>
<evidence type="ECO:0000313" key="4">
    <source>
        <dbReference type="Proteomes" id="UP000515158"/>
    </source>
</evidence>
<feature type="compositionally biased region" description="Basic and acidic residues" evidence="2">
    <location>
        <begin position="778"/>
        <end position="796"/>
    </location>
</feature>
<feature type="compositionally biased region" description="Basic residues" evidence="2">
    <location>
        <begin position="485"/>
        <end position="494"/>
    </location>
</feature>
<feature type="binding site" evidence="1">
    <location>
        <position position="62"/>
    </location>
    <ligand>
        <name>Zn(2+)</name>
        <dbReference type="ChEBI" id="CHEBI:29105"/>
    </ligand>
</feature>
<feature type="compositionally biased region" description="Basic and acidic residues" evidence="2">
    <location>
        <begin position="380"/>
        <end position="404"/>
    </location>
</feature>
<dbReference type="InParanoid" id="A0A6P8Z9N2"/>
<keyword evidence="1" id="KW-0479">Metal-binding</keyword>
<feature type="compositionally biased region" description="Basic and acidic residues" evidence="2">
    <location>
        <begin position="928"/>
        <end position="946"/>
    </location>
</feature>
<feature type="binding site" evidence="1">
    <location>
        <position position="19"/>
    </location>
    <ligand>
        <name>Zn(2+)</name>
        <dbReference type="ChEBI" id="CHEBI:29105"/>
    </ligand>
</feature>
<dbReference type="OrthoDB" id="6105938at2759"/>
<feature type="compositionally biased region" description="Basic and acidic residues" evidence="2">
    <location>
        <begin position="356"/>
        <end position="366"/>
    </location>
</feature>
<feature type="region of interest" description="Disordered" evidence="2">
    <location>
        <begin position="281"/>
        <end position="607"/>
    </location>
</feature>
<dbReference type="AlphaFoldDB" id="A0A6P8Z9N2"/>
<proteinExistence type="predicted"/>
<feature type="compositionally biased region" description="Basic and acidic residues" evidence="2">
    <location>
        <begin position="882"/>
        <end position="914"/>
    </location>
</feature>
<feature type="compositionally biased region" description="Basic and acidic residues" evidence="2">
    <location>
        <begin position="979"/>
        <end position="989"/>
    </location>
</feature>
<feature type="compositionally biased region" description="Acidic residues" evidence="2">
    <location>
        <begin position="948"/>
        <end position="958"/>
    </location>
</feature>
<feature type="compositionally biased region" description="Basic and acidic residues" evidence="2">
    <location>
        <begin position="302"/>
        <end position="322"/>
    </location>
</feature>
<dbReference type="GO" id="GO:0005634">
    <property type="term" value="C:nucleus"/>
    <property type="evidence" value="ECO:0007669"/>
    <property type="project" value="InterPro"/>
</dbReference>
<evidence type="ECO:0000259" key="3">
    <source>
        <dbReference type="PROSITE" id="PS51915"/>
    </source>
</evidence>
<feature type="compositionally biased region" description="Acidic residues" evidence="2">
    <location>
        <begin position="547"/>
        <end position="557"/>
    </location>
</feature>
<evidence type="ECO:0000256" key="1">
    <source>
        <dbReference type="PROSITE-ProRule" id="PRU01263"/>
    </source>
</evidence>
<keyword evidence="1" id="KW-0862">Zinc</keyword>
<organism evidence="5">
    <name type="scientific">Thrips palmi</name>
    <name type="common">Melon thrips</name>
    <dbReference type="NCBI Taxonomy" id="161013"/>
    <lineage>
        <taxon>Eukaryota</taxon>
        <taxon>Metazoa</taxon>
        <taxon>Ecdysozoa</taxon>
        <taxon>Arthropoda</taxon>
        <taxon>Hexapoda</taxon>
        <taxon>Insecta</taxon>
        <taxon>Pterygota</taxon>
        <taxon>Neoptera</taxon>
        <taxon>Paraneoptera</taxon>
        <taxon>Thysanoptera</taxon>
        <taxon>Terebrantia</taxon>
        <taxon>Thripoidea</taxon>
        <taxon>Thripidae</taxon>
        <taxon>Thrips</taxon>
    </lineage>
</organism>
<feature type="compositionally biased region" description="Basic residues" evidence="2">
    <location>
        <begin position="326"/>
        <end position="340"/>
    </location>
</feature>
<dbReference type="KEGG" id="tpal:117648661"/>
<sequence length="1123" mass="122710">MPPLRRSPVKVPTTSCRVCLSNNTVMLEVFGTESQPVSYDEDIKKCLSIEVKKGDGLPSKICIKCAGLLGEYRPFVDNTLEAESERSSKCDSTSGSNTSCHYCLTSGNILFPVPETSIVKTKECFAFEVTAKNQICVRCQFHLEGLHELKQKACAALKQFNLNSVAVQKKLSPARVKEPSVDDKNLSPARVKAPSPARAKAPSVEDKKLTPARAKRSSVDDIVVDLKDKCDTEKLKTDKKMDLKEVSVCLLDIVKILGEELLKGTISATKVFERLHPPLRVNGHAPVKASSSKTPKQQTTKKVNESVIREKSHLPSKSDKQPTPKRTPKPLPVKKSRRLSRLSDPAESDLSDEPALEGKKRIRETSEPETDILPRKSRRRSESERSESEKSLADVAHEKPEKDPPTFVSADSSGKKSDSSEKKSDSSEKKSDSSEKKSDLSEKKSDLPEKNADLPEKKAGTEKEEDQLMKESSSFTDESVSERKKGSKKPRSKKEKMECDSSSDSVQKPLQPSIVRPAADGSITENGLDSESPKTNRRRTKKVEFAMDLDADEDDEDVKMGSRRKRRHSDGDDSYSPKVKGKGRKKLREPSNSDDENDADESSISKQIALDQPEYLRELDDLLKFTPKATFKPFICSVCHEGYISTVKGKLHKLVVHDPHANLVLKLTRCDGDKSLMEASNGVIEDPEKKSKVKIKVEIKSEAPDEDYERSKLAVHSDTREAESKPRRNSDEIADDADDLFSDKGNCSAPPTGKSSDALFNSLFNEPNIEKVSVAAESKGESSEKSDKNGKLDESSKTGNDNDSDECDPLSVAVPCEENKSEMESNKPVGDEISESESPTDEGISKPASEKPSEEETSSPEQEVSIDKETTNPECEVPTDADSSKPESEKSLDDKSSKAEFEKRSEEESSKSGCDEPTGDGECVQLTEGEKSEVEVMSSEKQKASDVEASDLEPEGEVTPEKNCDSVDSQSSDEVQNGEETRKDSKSNKGEIPNSEYSASNLHEATEQKTGKIVPIENEEAVSSTIVEDQSPSQPSTAESLDGHGDKGSEADVENSPVPVDDDDVSGSSHAEHSKGTVDDVDSTTATATSEVVDEDKGENVESSSVVSDTSAVDAEGIIVGDD</sequence>
<feature type="binding site" evidence="1">
    <location>
        <position position="65"/>
    </location>
    <ligand>
        <name>Zn(2+)</name>
        <dbReference type="ChEBI" id="CHEBI:29105"/>
    </ligand>
</feature>
<feature type="compositionally biased region" description="Low complexity" evidence="2">
    <location>
        <begin position="1101"/>
        <end position="1116"/>
    </location>
</feature>
<feature type="compositionally biased region" description="Polar residues" evidence="2">
    <location>
        <begin position="500"/>
        <end position="510"/>
    </location>
</feature>
<feature type="compositionally biased region" description="Basic and acidic residues" evidence="2">
    <location>
        <begin position="706"/>
        <end position="731"/>
    </location>
</feature>
<dbReference type="InterPro" id="IPR012934">
    <property type="entry name" value="Znf_AD"/>
</dbReference>
<dbReference type="PROSITE" id="PS51915">
    <property type="entry name" value="ZAD"/>
    <property type="match status" value="1"/>
</dbReference>
<evidence type="ECO:0000256" key="2">
    <source>
        <dbReference type="SAM" id="MobiDB-lite"/>
    </source>
</evidence>
<accession>A0A6P8Z9N2</accession>
<feature type="binding site" evidence="1">
    <location>
        <position position="16"/>
    </location>
    <ligand>
        <name>Zn(2+)</name>
        <dbReference type="ChEBI" id="CHEBI:29105"/>
    </ligand>
</feature>
<evidence type="ECO:0000313" key="5">
    <source>
        <dbReference type="RefSeq" id="XP_034247201.1"/>
    </source>
</evidence>
<feature type="region of interest" description="Disordered" evidence="2">
    <location>
        <begin position="774"/>
        <end position="1123"/>
    </location>
</feature>
<dbReference type="Gene3D" id="3.40.1800.20">
    <property type="match status" value="1"/>
</dbReference>
<dbReference type="Proteomes" id="UP000515158">
    <property type="component" value="Unplaced"/>
</dbReference>
<feature type="compositionally biased region" description="Basic and acidic residues" evidence="2">
    <location>
        <begin position="175"/>
        <end position="185"/>
    </location>
</feature>